<proteinExistence type="predicted"/>
<reference evidence="1" key="1">
    <citation type="submission" date="2015-04" db="UniProtKB">
        <authorList>
            <consortium name="EnsemblPlants"/>
        </authorList>
    </citation>
    <scope>IDENTIFICATION</scope>
    <source>
        <strain evidence="1">SL10</strain>
    </source>
</reference>
<evidence type="ECO:0000313" key="1">
    <source>
        <dbReference type="EnsemblPlants" id="ONIVA11G20760.1"/>
    </source>
</evidence>
<evidence type="ECO:0000313" key="2">
    <source>
        <dbReference type="Proteomes" id="UP000006591"/>
    </source>
</evidence>
<sequence>MGSRPGPQTAFKIEEMIELCEFYANMSNSKRNTIPAKMLKNAQSQEDFGVLDLIDQAQKDNVCWDVFVLQVTNSG</sequence>
<dbReference type="Proteomes" id="UP000006591">
    <property type="component" value="Chromosome 11"/>
</dbReference>
<dbReference type="HOGENOM" id="CLU_2675282_0_0_1"/>
<dbReference type="EnsemblPlants" id="ONIVA11G20760.1">
    <property type="protein sequence ID" value="ONIVA11G20760.1"/>
    <property type="gene ID" value="ONIVA11G20760"/>
</dbReference>
<reference evidence="1" key="2">
    <citation type="submission" date="2018-04" db="EMBL/GenBank/DDBJ databases">
        <title>OnivRS2 (Oryza nivara Reference Sequence Version 2).</title>
        <authorList>
            <person name="Zhang J."/>
            <person name="Kudrna D."/>
            <person name="Lee S."/>
            <person name="Talag J."/>
            <person name="Rajasekar S."/>
            <person name="Welchert J."/>
            <person name="Hsing Y.-I."/>
            <person name="Wing R.A."/>
        </authorList>
    </citation>
    <scope>NUCLEOTIDE SEQUENCE [LARGE SCALE GENOMIC DNA]</scope>
    <source>
        <strain evidence="1">SL10</strain>
    </source>
</reference>
<dbReference type="Gramene" id="ONIVA11G20760.1">
    <property type="protein sequence ID" value="ONIVA11G20760.1"/>
    <property type="gene ID" value="ONIVA11G20760"/>
</dbReference>
<keyword evidence="2" id="KW-1185">Reference proteome</keyword>
<dbReference type="AlphaFoldDB" id="A0A0E0J4N7"/>
<protein>
    <submittedName>
        <fullName evidence="1">Uncharacterized protein</fullName>
    </submittedName>
</protein>
<organism evidence="1">
    <name type="scientific">Oryza nivara</name>
    <name type="common">Indian wild rice</name>
    <name type="synonym">Oryza sativa f. spontanea</name>
    <dbReference type="NCBI Taxonomy" id="4536"/>
    <lineage>
        <taxon>Eukaryota</taxon>
        <taxon>Viridiplantae</taxon>
        <taxon>Streptophyta</taxon>
        <taxon>Embryophyta</taxon>
        <taxon>Tracheophyta</taxon>
        <taxon>Spermatophyta</taxon>
        <taxon>Magnoliopsida</taxon>
        <taxon>Liliopsida</taxon>
        <taxon>Poales</taxon>
        <taxon>Poaceae</taxon>
        <taxon>BOP clade</taxon>
        <taxon>Oryzoideae</taxon>
        <taxon>Oryzeae</taxon>
        <taxon>Oryzinae</taxon>
        <taxon>Oryza</taxon>
    </lineage>
</organism>
<accession>A0A0E0J4N7</accession>
<name>A0A0E0J4N7_ORYNI</name>